<proteinExistence type="predicted"/>
<dbReference type="Pfam" id="PF19348">
    <property type="entry name" value="DUF5926"/>
    <property type="match status" value="1"/>
</dbReference>
<dbReference type="RefSeq" id="WP_205116060.1">
    <property type="nucleotide sequence ID" value="NZ_JAFBCM010000001.1"/>
</dbReference>
<reference evidence="3" key="1">
    <citation type="journal article" date="2019" name="Int. J. Syst. Evol. Microbiol.">
        <title>The Global Catalogue of Microorganisms (GCM) 10K type strain sequencing project: providing services to taxonomists for standard genome sequencing and annotation.</title>
        <authorList>
            <consortium name="The Broad Institute Genomics Platform"/>
            <consortium name="The Broad Institute Genome Sequencing Center for Infectious Disease"/>
            <person name="Wu L."/>
            <person name="Ma J."/>
        </authorList>
    </citation>
    <scope>NUCLEOTIDE SEQUENCE [LARGE SCALE GENOMIC DNA]</scope>
    <source>
        <strain evidence="3">CGMCC 4.7241</strain>
    </source>
</reference>
<name>A0ABV7YFZ1_9ACTN</name>
<evidence type="ECO:0000259" key="1">
    <source>
        <dbReference type="Pfam" id="PF19348"/>
    </source>
</evidence>
<dbReference type="SUPFAM" id="SSF103642">
    <property type="entry name" value="Sec-C motif"/>
    <property type="match status" value="1"/>
</dbReference>
<feature type="domain" description="DUF5926" evidence="1">
    <location>
        <begin position="56"/>
        <end position="321"/>
    </location>
</feature>
<sequence length="321" mass="33600">MAKKARAPRRRPELTSDQVPVVGLREPCPCGSGKRYKQCHGRASREVRDLPPARSFEGLAGECDWVALRTFVPAATAPLRLAGSDQSVLVATVLPLAWPSLVAPDGTVYLGAQVPTPGSGDASRDLGAALAAGLAAKAGTVPEVPIDSSSPRLQDLLDVSVAPSVEVHPDVSYWSSGLVPEGDDDLVAAVASSVERVNAAIDPTVRLSSVDAAYWVHAGDKWNLRWVLPHEEDAVMDAFARLHAAGGSALIEGSRMVGSFRAHGLTVPVWELPPSTPAAALEEPAATFAARLGDALAVTGPLTSDERRARAGLAGRQVTLR</sequence>
<dbReference type="InterPro" id="IPR004027">
    <property type="entry name" value="SEC_C_motif"/>
</dbReference>
<gene>
    <name evidence="2" type="ORF">ACFOUW_24835</name>
</gene>
<dbReference type="InterPro" id="IPR045970">
    <property type="entry name" value="DUF5926"/>
</dbReference>
<evidence type="ECO:0000313" key="3">
    <source>
        <dbReference type="Proteomes" id="UP001595699"/>
    </source>
</evidence>
<dbReference type="Proteomes" id="UP001595699">
    <property type="component" value="Unassembled WGS sequence"/>
</dbReference>
<dbReference type="Pfam" id="PF02810">
    <property type="entry name" value="SEC-C"/>
    <property type="match status" value="1"/>
</dbReference>
<protein>
    <submittedName>
        <fullName evidence="2">DUF5926 family protein</fullName>
    </submittedName>
</protein>
<evidence type="ECO:0000313" key="2">
    <source>
        <dbReference type="EMBL" id="MFC3764083.1"/>
    </source>
</evidence>
<dbReference type="Gene3D" id="3.10.450.50">
    <property type="match status" value="1"/>
</dbReference>
<accession>A0ABV7YFZ1</accession>
<comment type="caution">
    <text evidence="2">The sequence shown here is derived from an EMBL/GenBank/DDBJ whole genome shotgun (WGS) entry which is preliminary data.</text>
</comment>
<keyword evidence="3" id="KW-1185">Reference proteome</keyword>
<dbReference type="EMBL" id="JBHRZH010000022">
    <property type="protein sequence ID" value="MFC3764083.1"/>
    <property type="molecule type" value="Genomic_DNA"/>
</dbReference>
<organism evidence="2 3">
    <name type="scientific">Tenggerimyces flavus</name>
    <dbReference type="NCBI Taxonomy" id="1708749"/>
    <lineage>
        <taxon>Bacteria</taxon>
        <taxon>Bacillati</taxon>
        <taxon>Actinomycetota</taxon>
        <taxon>Actinomycetes</taxon>
        <taxon>Propionibacteriales</taxon>
        <taxon>Nocardioidaceae</taxon>
        <taxon>Tenggerimyces</taxon>
    </lineage>
</organism>